<dbReference type="EMBL" id="LR796855">
    <property type="protein sequence ID" value="CAB4169747.1"/>
    <property type="molecule type" value="Genomic_DNA"/>
</dbReference>
<proteinExistence type="predicted"/>
<evidence type="ECO:0000313" key="7">
    <source>
        <dbReference type="EMBL" id="CAB4210469.1"/>
    </source>
</evidence>
<evidence type="ECO:0000313" key="3">
    <source>
        <dbReference type="EMBL" id="CAB4149810.1"/>
    </source>
</evidence>
<name>A0A6J5QQC4_9CAUD</name>
<gene>
    <name evidence="5" type="ORF">UFOVP1078_34</name>
    <name evidence="6" type="ORF">UFOVP1317_24</name>
    <name evidence="7" type="ORF">UFOVP1429_19</name>
    <name evidence="2" type="ORF">UFOVP289_45</name>
    <name evidence="3" type="ORF">UFOVP547_2</name>
    <name evidence="4" type="ORF">UFOVP900_4</name>
</gene>
<dbReference type="EMBL" id="LR796302">
    <property type="protein sequence ID" value="CAB4135516.1"/>
    <property type="molecule type" value="Genomic_DNA"/>
</dbReference>
<evidence type="ECO:0000256" key="1">
    <source>
        <dbReference type="SAM" id="MobiDB-lite"/>
    </source>
</evidence>
<organism evidence="5">
    <name type="scientific">uncultured Caudovirales phage</name>
    <dbReference type="NCBI Taxonomy" id="2100421"/>
    <lineage>
        <taxon>Viruses</taxon>
        <taxon>Duplodnaviria</taxon>
        <taxon>Heunggongvirae</taxon>
        <taxon>Uroviricota</taxon>
        <taxon>Caudoviricetes</taxon>
        <taxon>Peduoviridae</taxon>
        <taxon>Maltschvirus</taxon>
        <taxon>Maltschvirus maltsch</taxon>
    </lineage>
</organism>
<dbReference type="EMBL" id="LR797044">
    <property type="protein sequence ID" value="CAB4182975.1"/>
    <property type="molecule type" value="Genomic_DNA"/>
</dbReference>
<feature type="compositionally biased region" description="Basic and acidic residues" evidence="1">
    <location>
        <begin position="1"/>
        <end position="14"/>
    </location>
</feature>
<dbReference type="EMBL" id="LR797373">
    <property type="protein sequence ID" value="CAB4210469.1"/>
    <property type="molecule type" value="Genomic_DNA"/>
</dbReference>
<dbReference type="EMBL" id="LR797261">
    <property type="protein sequence ID" value="CAB4197663.1"/>
    <property type="molecule type" value="Genomic_DNA"/>
</dbReference>
<evidence type="ECO:0000313" key="6">
    <source>
        <dbReference type="EMBL" id="CAB4197663.1"/>
    </source>
</evidence>
<evidence type="ECO:0000313" key="2">
    <source>
        <dbReference type="EMBL" id="CAB4135516.1"/>
    </source>
</evidence>
<dbReference type="EMBL" id="LR796533">
    <property type="protein sequence ID" value="CAB4149810.1"/>
    <property type="molecule type" value="Genomic_DNA"/>
</dbReference>
<reference evidence="5" key="1">
    <citation type="submission" date="2020-05" db="EMBL/GenBank/DDBJ databases">
        <authorList>
            <person name="Chiriac C."/>
            <person name="Salcher M."/>
            <person name="Ghai R."/>
            <person name="Kavagutti S V."/>
        </authorList>
    </citation>
    <scope>NUCLEOTIDE SEQUENCE</scope>
</reference>
<feature type="region of interest" description="Disordered" evidence="1">
    <location>
        <begin position="1"/>
        <end position="20"/>
    </location>
</feature>
<protein>
    <submittedName>
        <fullName evidence="5">Uncharacterized protein</fullName>
    </submittedName>
</protein>
<evidence type="ECO:0000313" key="5">
    <source>
        <dbReference type="EMBL" id="CAB4182975.1"/>
    </source>
</evidence>
<sequence>MNESHLPELDDYEKQQQNQDQQELEQRCLECLVRIAHGLGTQHDALFLAAILGLTHHFKGH</sequence>
<evidence type="ECO:0000313" key="4">
    <source>
        <dbReference type="EMBL" id="CAB4169747.1"/>
    </source>
</evidence>
<accession>A0A6J5QQC4</accession>